<feature type="transmembrane region" description="Helical" evidence="6">
    <location>
        <begin position="379"/>
        <end position="398"/>
    </location>
</feature>
<feature type="transmembrane region" description="Helical" evidence="6">
    <location>
        <begin position="461"/>
        <end position="479"/>
    </location>
</feature>
<dbReference type="EMBL" id="RSAA01000007">
    <property type="protein sequence ID" value="RRO18331.1"/>
    <property type="molecule type" value="Genomic_DNA"/>
</dbReference>
<evidence type="ECO:0000256" key="4">
    <source>
        <dbReference type="ARBA" id="ARBA00022989"/>
    </source>
</evidence>
<dbReference type="InterPro" id="IPR002293">
    <property type="entry name" value="AA/rel_permease1"/>
</dbReference>
<evidence type="ECO:0000313" key="7">
    <source>
        <dbReference type="EMBL" id="RRO18331.1"/>
    </source>
</evidence>
<comment type="subcellular location">
    <subcellularLocation>
        <location evidence="1">Membrane</location>
        <topology evidence="1">Multi-pass membrane protein</topology>
    </subcellularLocation>
</comment>
<feature type="transmembrane region" description="Helical" evidence="6">
    <location>
        <begin position="147"/>
        <end position="173"/>
    </location>
</feature>
<feature type="transmembrane region" description="Helical" evidence="6">
    <location>
        <begin position="180"/>
        <end position="204"/>
    </location>
</feature>
<keyword evidence="5 6" id="KW-0472">Membrane</keyword>
<dbReference type="GO" id="GO:0016020">
    <property type="term" value="C:membrane"/>
    <property type="evidence" value="ECO:0007669"/>
    <property type="project" value="UniProtKB-SubCell"/>
</dbReference>
<dbReference type="PANTHER" id="PTHR43243:SF4">
    <property type="entry name" value="CATIONIC AMINO ACID TRANSPORTER 4"/>
    <property type="match status" value="1"/>
</dbReference>
<evidence type="ECO:0000256" key="2">
    <source>
        <dbReference type="ARBA" id="ARBA00022448"/>
    </source>
</evidence>
<feature type="transmembrane region" description="Helical" evidence="6">
    <location>
        <begin position="281"/>
        <end position="305"/>
    </location>
</feature>
<dbReference type="PANTHER" id="PTHR43243">
    <property type="entry name" value="INNER MEMBRANE TRANSPORTER YGJI-RELATED"/>
    <property type="match status" value="1"/>
</dbReference>
<dbReference type="Pfam" id="PF13520">
    <property type="entry name" value="AA_permease_2"/>
    <property type="match status" value="1"/>
</dbReference>
<accession>A0A426JZ27</accession>
<feature type="transmembrane region" description="Helical" evidence="6">
    <location>
        <begin position="32"/>
        <end position="55"/>
    </location>
</feature>
<evidence type="ECO:0000256" key="6">
    <source>
        <dbReference type="SAM" id="Phobius"/>
    </source>
</evidence>
<dbReference type="GO" id="GO:0015171">
    <property type="term" value="F:amino acid transmembrane transporter activity"/>
    <property type="evidence" value="ECO:0007669"/>
    <property type="project" value="TreeGrafter"/>
</dbReference>
<evidence type="ECO:0000256" key="5">
    <source>
        <dbReference type="ARBA" id="ARBA00023136"/>
    </source>
</evidence>
<dbReference type="OrthoDB" id="9762947at2"/>
<protein>
    <submittedName>
        <fullName evidence="7">Amino acid permease</fullName>
    </submittedName>
</protein>
<name>A0A426JZ27_9PSEU</name>
<dbReference type="AlphaFoldDB" id="A0A426JZ27"/>
<keyword evidence="3 6" id="KW-0812">Transmembrane</keyword>
<dbReference type="PIRSF" id="PIRSF006060">
    <property type="entry name" value="AA_transporter"/>
    <property type="match status" value="1"/>
</dbReference>
<feature type="transmembrane region" description="Helical" evidence="6">
    <location>
        <begin position="61"/>
        <end position="82"/>
    </location>
</feature>
<dbReference type="RefSeq" id="WP_125089680.1">
    <property type="nucleotide sequence ID" value="NZ_RSAA01000007.1"/>
</dbReference>
<reference evidence="7 8" key="1">
    <citation type="submission" date="2018-11" db="EMBL/GenBank/DDBJ databases">
        <title>Saccharopolyspora rhizosphaerae sp. nov., an actinomycete isolated from rhizosphere soil in Thailand.</title>
        <authorList>
            <person name="Intra B."/>
            <person name="Euanorasetr J."/>
            <person name="Take A."/>
            <person name="Inahashi Y."/>
            <person name="Mori M."/>
            <person name="Panbangred W."/>
            <person name="Matsumoto A."/>
        </authorList>
    </citation>
    <scope>NUCLEOTIDE SEQUENCE [LARGE SCALE GENOMIC DNA]</scope>
    <source>
        <strain evidence="7 8">H219</strain>
    </source>
</reference>
<evidence type="ECO:0000256" key="3">
    <source>
        <dbReference type="ARBA" id="ARBA00022692"/>
    </source>
</evidence>
<feature type="transmembrane region" description="Helical" evidence="6">
    <location>
        <begin position="435"/>
        <end position="455"/>
    </location>
</feature>
<feature type="transmembrane region" description="Helical" evidence="6">
    <location>
        <begin position="404"/>
        <end position="423"/>
    </location>
</feature>
<proteinExistence type="predicted"/>
<feature type="transmembrane region" description="Helical" evidence="6">
    <location>
        <begin position="248"/>
        <end position="269"/>
    </location>
</feature>
<evidence type="ECO:0000256" key="1">
    <source>
        <dbReference type="ARBA" id="ARBA00004141"/>
    </source>
</evidence>
<comment type="caution">
    <text evidence="7">The sequence shown here is derived from an EMBL/GenBank/DDBJ whole genome shotgun (WGS) entry which is preliminary data.</text>
</comment>
<evidence type="ECO:0000313" key="8">
    <source>
        <dbReference type="Proteomes" id="UP000274515"/>
    </source>
</evidence>
<keyword evidence="4 6" id="KW-1133">Transmembrane helix</keyword>
<gene>
    <name evidence="7" type="ORF">EIL87_08890</name>
</gene>
<keyword evidence="2" id="KW-0813">Transport</keyword>
<keyword evidence="8" id="KW-1185">Reference proteome</keyword>
<feature type="transmembrane region" description="Helical" evidence="6">
    <location>
        <begin position="325"/>
        <end position="350"/>
    </location>
</feature>
<sequence length="500" mass="52758">MSIMRVKSVEQSIHDAEAPEFRLRRVLRAIDLLGIGIGAIIGTGIFVLTGVAAATDAGPGISISFVISGIACGLAALCYAEFASVVPVAGSAYTFSYASLGEFFAWVIGWDLMLEFVIGASTVSVGWSQYFVEALDAMGLGLPAALSAAPGAGGVMNLPAAIIALLLTVVLVVGIRLSAAVTNVVVAIKLAVVLFFIIFGAFFIKAANWDPFIPPHQPPDPTEGGSALEEPLINAIFGSTGSYGVSGLVAGAALVFFAYIGFDIVASGAEETRRPQRDMPIGILGSLAICSILYVLVSLVMTGIVKYDQLDTAAPMATAFQAIGAPWAVGLVSLGAIAGLTTVILILMLGQARVGFAMARDGLLPVYFAKVHSKYRTPYRITVITGIVVAAIASLTPIDVLAEMTNIGTLFAFLLVSVGVLVLRRTRPDLPRAFRVPLVPVIPVLAALACLYLMLNLEGWTWLRFGIWMVLGLVLYFVYSKHRSRLGRGETIEEAAEETD</sequence>
<dbReference type="Gene3D" id="1.20.1740.10">
    <property type="entry name" value="Amino acid/polyamine transporter I"/>
    <property type="match status" value="1"/>
</dbReference>
<dbReference type="Proteomes" id="UP000274515">
    <property type="component" value="Unassembled WGS sequence"/>
</dbReference>
<organism evidence="7 8">
    <name type="scientific">Saccharopolyspora rhizosphaerae</name>
    <dbReference type="NCBI Taxonomy" id="2492662"/>
    <lineage>
        <taxon>Bacteria</taxon>
        <taxon>Bacillati</taxon>
        <taxon>Actinomycetota</taxon>
        <taxon>Actinomycetes</taxon>
        <taxon>Pseudonocardiales</taxon>
        <taxon>Pseudonocardiaceae</taxon>
        <taxon>Saccharopolyspora</taxon>
    </lineage>
</organism>